<keyword evidence="1" id="KW-0808">Transferase</keyword>
<name>A0A382RKJ0_9ZZZZ</name>
<dbReference type="EMBL" id="UINC01122415">
    <property type="protein sequence ID" value="SVC98213.1"/>
    <property type="molecule type" value="Genomic_DNA"/>
</dbReference>
<dbReference type="SUPFAM" id="SSF51569">
    <property type="entry name" value="Aldolase"/>
    <property type="match status" value="1"/>
</dbReference>
<dbReference type="PANTHER" id="PTHR42880:SF2">
    <property type="entry name" value="(R)-CITRAMALATE SYNTHASE CIMA"/>
    <property type="match status" value="1"/>
</dbReference>
<proteinExistence type="predicted"/>
<dbReference type="PROSITE" id="PS50991">
    <property type="entry name" value="PYR_CT"/>
    <property type="match status" value="1"/>
</dbReference>
<dbReference type="PANTHER" id="PTHR42880">
    <property type="entry name" value="HOMOCITRATE SYNTHASE"/>
    <property type="match status" value="1"/>
</dbReference>
<evidence type="ECO:0000259" key="2">
    <source>
        <dbReference type="PROSITE" id="PS50991"/>
    </source>
</evidence>
<dbReference type="InterPro" id="IPR002034">
    <property type="entry name" value="AIPM/Hcit_synth_CS"/>
</dbReference>
<gene>
    <name evidence="3" type="ORF">METZ01_LOCUS351067</name>
</gene>
<dbReference type="GO" id="GO:0019752">
    <property type="term" value="P:carboxylic acid metabolic process"/>
    <property type="evidence" value="ECO:0007669"/>
    <property type="project" value="InterPro"/>
</dbReference>
<evidence type="ECO:0000313" key="3">
    <source>
        <dbReference type="EMBL" id="SVC98213.1"/>
    </source>
</evidence>
<evidence type="ECO:0000256" key="1">
    <source>
        <dbReference type="ARBA" id="ARBA00022679"/>
    </source>
</evidence>
<accession>A0A382RKJ0</accession>
<reference evidence="3" key="1">
    <citation type="submission" date="2018-05" db="EMBL/GenBank/DDBJ databases">
        <authorList>
            <person name="Lanie J.A."/>
            <person name="Ng W.-L."/>
            <person name="Kazmierczak K.M."/>
            <person name="Andrzejewski T.M."/>
            <person name="Davidsen T.M."/>
            <person name="Wayne K.J."/>
            <person name="Tettelin H."/>
            <person name="Glass J.I."/>
            <person name="Rusch D."/>
            <person name="Podicherti R."/>
            <person name="Tsui H.-C.T."/>
            <person name="Winkler M.E."/>
        </authorList>
    </citation>
    <scope>NUCLEOTIDE SEQUENCE</scope>
</reference>
<dbReference type="Gene3D" id="3.20.20.70">
    <property type="entry name" value="Aldolase class I"/>
    <property type="match status" value="1"/>
</dbReference>
<dbReference type="AlphaFoldDB" id="A0A382RKJ0"/>
<protein>
    <recommendedName>
        <fullName evidence="2">Pyruvate carboxyltransferase domain-containing protein</fullName>
    </recommendedName>
</protein>
<dbReference type="InterPro" id="IPR013785">
    <property type="entry name" value="Aldolase_TIM"/>
</dbReference>
<dbReference type="InterPro" id="IPR000891">
    <property type="entry name" value="PYR_CT"/>
</dbReference>
<dbReference type="Pfam" id="PF00682">
    <property type="entry name" value="HMGL-like"/>
    <property type="match status" value="1"/>
</dbReference>
<feature type="domain" description="Pyruvate carboxyltransferase" evidence="2">
    <location>
        <begin position="3"/>
        <end position="72"/>
    </location>
</feature>
<sequence>MKVRIFDTTLRDGEQSPGVALSPENKLSIAKKLDELGVDAIETGFPVISEGEQKAIKMITQANLSAELCGLA</sequence>
<dbReference type="PROSITE" id="PS00815">
    <property type="entry name" value="AIPM_HOMOCIT_SYNTH_1"/>
    <property type="match status" value="1"/>
</dbReference>
<organism evidence="3">
    <name type="scientific">marine metagenome</name>
    <dbReference type="NCBI Taxonomy" id="408172"/>
    <lineage>
        <taxon>unclassified sequences</taxon>
        <taxon>metagenomes</taxon>
        <taxon>ecological metagenomes</taxon>
    </lineage>
</organism>
<dbReference type="GO" id="GO:0046912">
    <property type="term" value="F:acyltransferase activity, acyl groups converted into alkyl on transfer"/>
    <property type="evidence" value="ECO:0007669"/>
    <property type="project" value="InterPro"/>
</dbReference>
<feature type="non-terminal residue" evidence="3">
    <location>
        <position position="72"/>
    </location>
</feature>